<proteinExistence type="inferred from homology"/>
<dbReference type="Gene3D" id="1.25.10.10">
    <property type="entry name" value="Leucine-rich Repeat Variant"/>
    <property type="match status" value="1"/>
</dbReference>
<dbReference type="GO" id="GO:0035556">
    <property type="term" value="P:intracellular signal transduction"/>
    <property type="evidence" value="ECO:0007669"/>
    <property type="project" value="TreeGrafter"/>
</dbReference>
<evidence type="ECO:0000313" key="2">
    <source>
        <dbReference type="EMBL" id="SSD60415.1"/>
    </source>
</evidence>
<protein>
    <submittedName>
        <fullName evidence="2">Related to Protein HYM1</fullName>
    </submittedName>
</protein>
<gene>
    <name evidence="2" type="ORF">SCODWIG_02176</name>
</gene>
<dbReference type="InterPro" id="IPR011989">
    <property type="entry name" value="ARM-like"/>
</dbReference>
<dbReference type="GO" id="GO:0043539">
    <property type="term" value="F:protein serine/threonine kinase activator activity"/>
    <property type="evidence" value="ECO:0007669"/>
    <property type="project" value="TreeGrafter"/>
</dbReference>
<name>A0A376B6U8_9ASCO</name>
<sequence length="349" mass="40499">MAFWWKKTPKTPGDYIKVLNDQLIKLDSTSTLDNKRKTQDECNKYIEGIRHMLFDGSTSGQDVHLLYVNFFKTECLHNILVHFNQLGFEARKNVAIIFCNGLTKSMDNKFIYVDYLITKTDLIYLLLKTQETALLNRSTASEVYVCLGGIVDECLKFEQLARIILKDPIVWKYFDNCLSVSFEISTQSFQILNSLFLNHKKLVATEYFNIKANMDTFTVKINKLLAHGNYVTKRQAVKLLSTLILSRANNQFMINYINESDNLKLIMVLLSDKSKNLQLESFNVFKVFVANPRKSKQVSDILIKNREKLLKFFEGFGEDNRDSTFLDEKEFIIQQINELPRIVLASKET</sequence>
<keyword evidence="3" id="KW-1185">Reference proteome</keyword>
<dbReference type="PANTHER" id="PTHR10182:SF3">
    <property type="entry name" value="PROTEIN MO25"/>
    <property type="match status" value="1"/>
</dbReference>
<dbReference type="EMBL" id="UFAJ01000348">
    <property type="protein sequence ID" value="SSD60415.1"/>
    <property type="molecule type" value="Genomic_DNA"/>
</dbReference>
<reference evidence="3" key="1">
    <citation type="submission" date="2018-06" db="EMBL/GenBank/DDBJ databases">
        <authorList>
            <person name="Guldener U."/>
        </authorList>
    </citation>
    <scope>NUCLEOTIDE SEQUENCE [LARGE SCALE GENOMIC DNA]</scope>
    <source>
        <strain evidence="3">UTAD17</strain>
    </source>
</reference>
<accession>A0A376B6U8</accession>
<dbReference type="VEuPathDB" id="FungiDB:SCODWIG_02176"/>
<dbReference type="InterPro" id="IPR016024">
    <property type="entry name" value="ARM-type_fold"/>
</dbReference>
<dbReference type="PANTHER" id="PTHR10182">
    <property type="entry name" value="CALCIUM-BINDING PROTEIN 39-RELATED"/>
    <property type="match status" value="1"/>
</dbReference>
<evidence type="ECO:0000256" key="1">
    <source>
        <dbReference type="ARBA" id="ARBA00011012"/>
    </source>
</evidence>
<dbReference type="Pfam" id="PF08569">
    <property type="entry name" value="Mo25"/>
    <property type="match status" value="1"/>
</dbReference>
<dbReference type="OrthoDB" id="3972288at2759"/>
<comment type="similarity">
    <text evidence="1">Belongs to the Mo25 family.</text>
</comment>
<dbReference type="Proteomes" id="UP000262825">
    <property type="component" value="Unassembled WGS sequence"/>
</dbReference>
<dbReference type="AlphaFoldDB" id="A0A376B6U8"/>
<organism evidence="2 3">
    <name type="scientific">Saccharomycodes ludwigii</name>
    <dbReference type="NCBI Taxonomy" id="36035"/>
    <lineage>
        <taxon>Eukaryota</taxon>
        <taxon>Fungi</taxon>
        <taxon>Dikarya</taxon>
        <taxon>Ascomycota</taxon>
        <taxon>Saccharomycotina</taxon>
        <taxon>Saccharomycetes</taxon>
        <taxon>Saccharomycodales</taxon>
        <taxon>Saccharomycodaceae</taxon>
        <taxon>Saccharomycodes</taxon>
    </lineage>
</organism>
<dbReference type="InterPro" id="IPR013878">
    <property type="entry name" value="Mo25"/>
</dbReference>
<dbReference type="SUPFAM" id="SSF48371">
    <property type="entry name" value="ARM repeat"/>
    <property type="match status" value="1"/>
</dbReference>
<evidence type="ECO:0000313" key="3">
    <source>
        <dbReference type="Proteomes" id="UP000262825"/>
    </source>
</evidence>